<proteinExistence type="predicted"/>
<sequence>MLISCSTYETQLSGEKPQKRDAFVNLCYTFNLMFYVCLGPC</sequence>
<evidence type="ECO:0000313" key="1">
    <source>
        <dbReference type="EMBL" id="JAE10590.1"/>
    </source>
</evidence>
<reference evidence="1" key="2">
    <citation type="journal article" date="2015" name="Data Brief">
        <title>Shoot transcriptome of the giant reed, Arundo donax.</title>
        <authorList>
            <person name="Barrero R.A."/>
            <person name="Guerrero F.D."/>
            <person name="Moolhuijzen P."/>
            <person name="Goolsby J.A."/>
            <person name="Tidwell J."/>
            <person name="Bellgard S.E."/>
            <person name="Bellgard M.I."/>
        </authorList>
    </citation>
    <scope>NUCLEOTIDE SEQUENCE</scope>
    <source>
        <tissue evidence="1">Shoot tissue taken approximately 20 cm above the soil surface</tissue>
    </source>
</reference>
<dbReference type="EMBL" id="GBRH01187306">
    <property type="protein sequence ID" value="JAE10590.1"/>
    <property type="molecule type" value="Transcribed_RNA"/>
</dbReference>
<dbReference type="AlphaFoldDB" id="A0A0A9FC71"/>
<protein>
    <submittedName>
        <fullName evidence="1">Uncharacterized protein</fullName>
    </submittedName>
</protein>
<name>A0A0A9FC71_ARUDO</name>
<reference evidence="1" key="1">
    <citation type="submission" date="2014-09" db="EMBL/GenBank/DDBJ databases">
        <authorList>
            <person name="Magalhaes I.L.F."/>
            <person name="Oliveira U."/>
            <person name="Santos F.R."/>
            <person name="Vidigal T.H.D.A."/>
            <person name="Brescovit A.D."/>
            <person name="Santos A.J."/>
        </authorList>
    </citation>
    <scope>NUCLEOTIDE SEQUENCE</scope>
    <source>
        <tissue evidence="1">Shoot tissue taken approximately 20 cm above the soil surface</tissue>
    </source>
</reference>
<accession>A0A0A9FC71</accession>
<organism evidence="1">
    <name type="scientific">Arundo donax</name>
    <name type="common">Giant reed</name>
    <name type="synonym">Donax arundinaceus</name>
    <dbReference type="NCBI Taxonomy" id="35708"/>
    <lineage>
        <taxon>Eukaryota</taxon>
        <taxon>Viridiplantae</taxon>
        <taxon>Streptophyta</taxon>
        <taxon>Embryophyta</taxon>
        <taxon>Tracheophyta</taxon>
        <taxon>Spermatophyta</taxon>
        <taxon>Magnoliopsida</taxon>
        <taxon>Liliopsida</taxon>
        <taxon>Poales</taxon>
        <taxon>Poaceae</taxon>
        <taxon>PACMAD clade</taxon>
        <taxon>Arundinoideae</taxon>
        <taxon>Arundineae</taxon>
        <taxon>Arundo</taxon>
    </lineage>
</organism>